<protein>
    <submittedName>
        <fullName evidence="1">Uncharacterized protein</fullName>
    </submittedName>
</protein>
<organism evidence="1 2">
    <name type="scientific">Paramecium sonneborni</name>
    <dbReference type="NCBI Taxonomy" id="65129"/>
    <lineage>
        <taxon>Eukaryota</taxon>
        <taxon>Sar</taxon>
        <taxon>Alveolata</taxon>
        <taxon>Ciliophora</taxon>
        <taxon>Intramacronucleata</taxon>
        <taxon>Oligohymenophorea</taxon>
        <taxon>Peniculida</taxon>
        <taxon>Parameciidae</taxon>
        <taxon>Paramecium</taxon>
    </lineage>
</organism>
<dbReference type="EMBL" id="CAJJDN010000087">
    <property type="protein sequence ID" value="CAD8106633.1"/>
    <property type="molecule type" value="Genomic_DNA"/>
</dbReference>
<dbReference type="PANTHER" id="PTHR33706:SF1">
    <property type="entry name" value="TPR REPEAT PROTEIN"/>
    <property type="match status" value="1"/>
</dbReference>
<sequence>MRIIFKDQKIGGGIFDRQGFNVGHWVELSDRFQDKSQFIYHGEYIKGKRFGRWNIGFKKECQKKPEWMLEIIIIIILVVEEYSLNKVKKMEDELRFMINLIMKINSFLKVTIKWEK</sequence>
<dbReference type="AlphaFoldDB" id="A0A8S1PVP5"/>
<proteinExistence type="predicted"/>
<evidence type="ECO:0000313" key="2">
    <source>
        <dbReference type="Proteomes" id="UP000692954"/>
    </source>
</evidence>
<keyword evidence="2" id="KW-1185">Reference proteome</keyword>
<comment type="caution">
    <text evidence="1">The sequence shown here is derived from an EMBL/GenBank/DDBJ whole genome shotgun (WGS) entry which is preliminary data.</text>
</comment>
<dbReference type="PANTHER" id="PTHR33706">
    <property type="entry name" value="MORN VARIANT REPEAT PROTEIN"/>
    <property type="match status" value="1"/>
</dbReference>
<reference evidence="1" key="1">
    <citation type="submission" date="2021-01" db="EMBL/GenBank/DDBJ databases">
        <authorList>
            <consortium name="Genoscope - CEA"/>
            <person name="William W."/>
        </authorList>
    </citation>
    <scope>NUCLEOTIDE SEQUENCE</scope>
</reference>
<evidence type="ECO:0000313" key="1">
    <source>
        <dbReference type="EMBL" id="CAD8106633.1"/>
    </source>
</evidence>
<accession>A0A8S1PVP5</accession>
<gene>
    <name evidence="1" type="ORF">PSON_ATCC_30995.1.T0870080</name>
</gene>
<name>A0A8S1PVP5_9CILI</name>
<dbReference type="Proteomes" id="UP000692954">
    <property type="component" value="Unassembled WGS sequence"/>
</dbReference>